<dbReference type="UniPathway" id="UPA00204"/>
<dbReference type="InterPro" id="IPR051792">
    <property type="entry name" value="GGT_bact"/>
</dbReference>
<keyword evidence="11" id="KW-0317">Glutathione biosynthesis</keyword>
<evidence type="ECO:0000313" key="12">
    <source>
        <dbReference type="EMBL" id="CAA9536098.1"/>
    </source>
</evidence>
<dbReference type="GO" id="GO:0103068">
    <property type="term" value="F:leukotriene C4 gamma-glutamyl transferase activity"/>
    <property type="evidence" value="ECO:0007669"/>
    <property type="project" value="UniProtKB-EC"/>
</dbReference>
<organism evidence="12">
    <name type="scientific">uncultured Thermomicrobiales bacterium</name>
    <dbReference type="NCBI Taxonomy" id="1645740"/>
    <lineage>
        <taxon>Bacteria</taxon>
        <taxon>Pseudomonadati</taxon>
        <taxon>Thermomicrobiota</taxon>
        <taxon>Thermomicrobia</taxon>
        <taxon>Thermomicrobiales</taxon>
        <taxon>environmental samples</taxon>
    </lineage>
</organism>
<dbReference type="InterPro" id="IPR000101">
    <property type="entry name" value="GGT_peptidase"/>
</dbReference>
<evidence type="ECO:0000256" key="8">
    <source>
        <dbReference type="ARBA" id="ARBA00047417"/>
    </source>
</evidence>
<dbReference type="InterPro" id="IPR029055">
    <property type="entry name" value="Ntn_hydrolases_N"/>
</dbReference>
<evidence type="ECO:0000256" key="1">
    <source>
        <dbReference type="ARBA" id="ARBA00001049"/>
    </source>
</evidence>
<keyword evidence="5 11" id="KW-0378">Hydrolase</keyword>
<name>A0A6J4TZK5_9BACT</name>
<gene>
    <name evidence="12" type="ORF">AVDCRST_MAG59-273</name>
</gene>
<reference evidence="12" key="1">
    <citation type="submission" date="2020-02" db="EMBL/GenBank/DDBJ databases">
        <authorList>
            <person name="Meier V. D."/>
        </authorList>
    </citation>
    <scope>NUCLEOTIDE SEQUENCE</scope>
    <source>
        <strain evidence="12">AVDCRST_MAG59</strain>
    </source>
</reference>
<dbReference type="InterPro" id="IPR043138">
    <property type="entry name" value="GGT_lsub"/>
</dbReference>
<sequence length="568" mass="59486">MSTRTDWILDRHEARAPGGMVATKDRIAAELGAEVLRRGGNAVDAAVTAAFALGVVEPFMSGVGGGGFLVAHLPERGETVVVDYAMVAPRAASAGMYPLAGGSDQDLFGWPAVEGNANTVGHRAVAVPGTVAGLALALERFGTVPLAEALAPAIRLADEGFPVSWHTALYVAIDLENLNRYPATRATFTDDGVPPSPLPGLMRPLRQPDLAATLRSIAAEGPRVFYEGPIADAIVADMRANDGLIDAGDLASYRARVVPPLRSGYRGHEVVGAPAASGGPTVLETLNLMEGAPLARLGHNSVAALHEIAEACRQALVDRFAYLADPDFVPVPVAELVSKAYAAEQRTGFLPDRARETVLAGDRGRLGVAHDPETSEPGYGRLPMTTTHVSVVDRAGNAVSLTQTLLSGWGSRVVVPGTGVLLNNGMMWFDPEPGRPNSIEGGKRPLANMAPILLLRDGQSFMSLGAMGGRRILNAVPQIVANVVDFGMGIQEAITAPRIDYSTRRLEVSDRLPAETIAGLESLGYPVHPVEEHVLSFEFGSPVGVLALPDGLAGGANPFYPAMAVGVD</sequence>
<dbReference type="AlphaFoldDB" id="A0A6J4TZK5"/>
<dbReference type="PANTHER" id="PTHR43199:SF1">
    <property type="entry name" value="GLUTATHIONE HYDROLASE PROENZYME"/>
    <property type="match status" value="1"/>
</dbReference>
<comment type="similarity">
    <text evidence="3 11">Belongs to the gamma-glutamyltransferase family.</text>
</comment>
<keyword evidence="4 11" id="KW-0808">Transferase</keyword>
<dbReference type="EC" id="2.3.2.2" evidence="11"/>
<protein>
    <recommendedName>
        <fullName evidence="11">Glutathione hydrolase proenzyme</fullName>
        <ecNumber evidence="11">2.3.2.2</ecNumber>
        <ecNumber evidence="11">3.4.19.13</ecNumber>
    </recommendedName>
    <component>
        <recommendedName>
            <fullName evidence="11">Glutathione hydrolase large chain</fullName>
        </recommendedName>
    </component>
    <component>
        <recommendedName>
            <fullName evidence="11">Glutathione hydrolase small chain</fullName>
        </recommendedName>
    </component>
</protein>
<comment type="catalytic activity">
    <reaction evidence="2 11">
        <text>glutathione + H2O = L-cysteinylglycine + L-glutamate</text>
        <dbReference type="Rhea" id="RHEA:28807"/>
        <dbReference type="ChEBI" id="CHEBI:15377"/>
        <dbReference type="ChEBI" id="CHEBI:29985"/>
        <dbReference type="ChEBI" id="CHEBI:57925"/>
        <dbReference type="ChEBI" id="CHEBI:61694"/>
        <dbReference type="EC" id="3.4.19.13"/>
    </reaction>
</comment>
<evidence type="ECO:0000256" key="10">
    <source>
        <dbReference type="PIRSR" id="PIRSR600101-2"/>
    </source>
</evidence>
<dbReference type="EMBL" id="CADCWF010000013">
    <property type="protein sequence ID" value="CAA9536098.1"/>
    <property type="molecule type" value="Genomic_DNA"/>
</dbReference>
<comment type="PTM">
    <text evidence="11">Cleaved by autocatalysis into a large and a small subunit.</text>
</comment>
<dbReference type="PANTHER" id="PTHR43199">
    <property type="entry name" value="GLUTATHIONE HYDROLASE"/>
    <property type="match status" value="1"/>
</dbReference>
<dbReference type="GO" id="GO:0006750">
    <property type="term" value="P:glutathione biosynthetic process"/>
    <property type="evidence" value="ECO:0007669"/>
    <property type="project" value="UniProtKB-KW"/>
</dbReference>
<dbReference type="SUPFAM" id="SSF56235">
    <property type="entry name" value="N-terminal nucleophile aminohydrolases (Ntn hydrolases)"/>
    <property type="match status" value="1"/>
</dbReference>
<proteinExistence type="inferred from homology"/>
<dbReference type="Pfam" id="PF01019">
    <property type="entry name" value="G_glu_transpept"/>
    <property type="match status" value="1"/>
</dbReference>
<dbReference type="EC" id="3.4.19.13" evidence="11"/>
<feature type="active site" description="Nucleophile" evidence="9">
    <location>
        <position position="386"/>
    </location>
</feature>
<evidence type="ECO:0000256" key="4">
    <source>
        <dbReference type="ARBA" id="ARBA00022679"/>
    </source>
</evidence>
<keyword evidence="7 11" id="KW-0012">Acyltransferase</keyword>
<dbReference type="InterPro" id="IPR043137">
    <property type="entry name" value="GGT_ssub_C"/>
</dbReference>
<evidence type="ECO:0000256" key="9">
    <source>
        <dbReference type="PIRSR" id="PIRSR600101-1"/>
    </source>
</evidence>
<evidence type="ECO:0000256" key="6">
    <source>
        <dbReference type="ARBA" id="ARBA00023145"/>
    </source>
</evidence>
<feature type="binding site" evidence="10">
    <location>
        <position position="469"/>
    </location>
    <ligand>
        <name>L-glutamate</name>
        <dbReference type="ChEBI" id="CHEBI:29985"/>
    </ligand>
</feature>
<keyword evidence="6 11" id="KW-0865">Zymogen</keyword>
<comment type="pathway">
    <text evidence="11">Sulfur metabolism; glutathione metabolism.</text>
</comment>
<dbReference type="PRINTS" id="PR01210">
    <property type="entry name" value="GGTRANSPTASE"/>
</dbReference>
<comment type="catalytic activity">
    <reaction evidence="1 11">
        <text>an S-substituted glutathione + H2O = an S-substituted L-cysteinylglycine + L-glutamate</text>
        <dbReference type="Rhea" id="RHEA:59468"/>
        <dbReference type="ChEBI" id="CHEBI:15377"/>
        <dbReference type="ChEBI" id="CHEBI:29985"/>
        <dbReference type="ChEBI" id="CHEBI:90779"/>
        <dbReference type="ChEBI" id="CHEBI:143103"/>
        <dbReference type="EC" id="3.4.19.13"/>
    </reaction>
</comment>
<evidence type="ECO:0000256" key="2">
    <source>
        <dbReference type="ARBA" id="ARBA00001089"/>
    </source>
</evidence>
<comment type="subunit">
    <text evidence="11">This enzyme consists of two polypeptide chains, which are synthesized in precursor form from a single polypeptide.</text>
</comment>
<comment type="catalytic activity">
    <reaction evidence="8 11">
        <text>an N-terminal (5-L-glutamyl)-[peptide] + an alpha-amino acid = 5-L-glutamyl amino acid + an N-terminal L-alpha-aminoacyl-[peptide]</text>
        <dbReference type="Rhea" id="RHEA:23904"/>
        <dbReference type="Rhea" id="RHEA-COMP:9780"/>
        <dbReference type="Rhea" id="RHEA-COMP:9795"/>
        <dbReference type="ChEBI" id="CHEBI:77644"/>
        <dbReference type="ChEBI" id="CHEBI:78597"/>
        <dbReference type="ChEBI" id="CHEBI:78599"/>
        <dbReference type="ChEBI" id="CHEBI:78608"/>
        <dbReference type="EC" id="2.3.2.2"/>
    </reaction>
</comment>
<dbReference type="Gene3D" id="1.10.246.130">
    <property type="match status" value="1"/>
</dbReference>
<evidence type="ECO:0000256" key="11">
    <source>
        <dbReference type="RuleBase" id="RU368036"/>
    </source>
</evidence>
<dbReference type="GO" id="GO:0006751">
    <property type="term" value="P:glutathione catabolic process"/>
    <property type="evidence" value="ECO:0007669"/>
    <property type="project" value="UniProtKB-UniRule"/>
</dbReference>
<dbReference type="NCBIfam" id="TIGR00066">
    <property type="entry name" value="g_glut_trans"/>
    <property type="match status" value="1"/>
</dbReference>
<accession>A0A6J4TZK5</accession>
<dbReference type="Gene3D" id="3.60.20.40">
    <property type="match status" value="1"/>
</dbReference>
<evidence type="ECO:0000256" key="5">
    <source>
        <dbReference type="ARBA" id="ARBA00022801"/>
    </source>
</evidence>
<dbReference type="GO" id="GO:0036374">
    <property type="term" value="F:glutathione hydrolase activity"/>
    <property type="evidence" value="ECO:0007669"/>
    <property type="project" value="UniProtKB-UniRule"/>
</dbReference>
<evidence type="ECO:0000256" key="3">
    <source>
        <dbReference type="ARBA" id="ARBA00009381"/>
    </source>
</evidence>
<evidence type="ECO:0000256" key="7">
    <source>
        <dbReference type="ARBA" id="ARBA00023315"/>
    </source>
</evidence>